<reference evidence="3" key="1">
    <citation type="journal article" date="2017" name="Nat. Commun.">
        <title>The asparagus genome sheds light on the origin and evolution of a young Y chromosome.</title>
        <authorList>
            <person name="Harkess A."/>
            <person name="Zhou J."/>
            <person name="Xu C."/>
            <person name="Bowers J.E."/>
            <person name="Van der Hulst R."/>
            <person name="Ayyampalayam S."/>
            <person name="Mercati F."/>
            <person name="Riccardi P."/>
            <person name="McKain M.R."/>
            <person name="Kakrana A."/>
            <person name="Tang H."/>
            <person name="Ray J."/>
            <person name="Groenendijk J."/>
            <person name="Arikit S."/>
            <person name="Mathioni S.M."/>
            <person name="Nakano M."/>
            <person name="Shan H."/>
            <person name="Telgmann-Rauber A."/>
            <person name="Kanno A."/>
            <person name="Yue Z."/>
            <person name="Chen H."/>
            <person name="Li W."/>
            <person name="Chen Y."/>
            <person name="Xu X."/>
            <person name="Zhang Y."/>
            <person name="Luo S."/>
            <person name="Chen H."/>
            <person name="Gao J."/>
            <person name="Mao Z."/>
            <person name="Pires J.C."/>
            <person name="Luo M."/>
            <person name="Kudrna D."/>
            <person name="Wing R.A."/>
            <person name="Meyers B.C."/>
            <person name="Yi K."/>
            <person name="Kong H."/>
            <person name="Lavrijsen P."/>
            <person name="Sunseri F."/>
            <person name="Falavigna A."/>
            <person name="Ye Y."/>
            <person name="Leebens-Mack J.H."/>
            <person name="Chen G."/>
        </authorList>
    </citation>
    <scope>NUCLEOTIDE SEQUENCE [LARGE SCALE GENOMIC DNA]</scope>
    <source>
        <strain evidence="3">cv. DH0086</strain>
    </source>
</reference>
<evidence type="ECO:0000313" key="2">
    <source>
        <dbReference type="EMBL" id="ONK64162.1"/>
    </source>
</evidence>
<protein>
    <recommendedName>
        <fullName evidence="4">DUF789 family protein</fullName>
    </recommendedName>
</protein>
<accession>A0A5P1EE80</accession>
<feature type="region of interest" description="Disordered" evidence="1">
    <location>
        <begin position="473"/>
        <end position="560"/>
    </location>
</feature>
<feature type="region of interest" description="Disordered" evidence="1">
    <location>
        <begin position="206"/>
        <end position="260"/>
    </location>
</feature>
<sequence length="1171" mass="130436">MPSLEFMLCIDGFKAQQKMPRGHGRISSNVENFEGRRNHSLRRRYLDKSNCKLSSEERPISALVLGNSEQRCIFVTLVGPELDAYCKLATILHSLQSPDQKKHFPSEAPSESPPTIIFLFNLQKEHSTNLSENICSSESSSVCSSSGLNNMGQSRNRHKRTKPLKDSSNISTSRCLAGDTSSGSFCDSLSPLSSDDLMNDISKVEEPLIRSSKKKGKKKGKHYKRSISKRDSNIVKTSENSSEKSNIPSTSLVGDITKEKDVSESSKYVDGSTTKMSCISYNDEMEESNAVDSRSHEALNSNCPGELKNISGANQPSRRTPSVYLNTKSPSPKQSINYTDSSTSISCDLYDNNALVGSCHDVATRLPIKNRTSLDISQEVDLDSKTCDSSLHRSTVDSPVVTNGVSNDSCNNDTYYNSSERAPCSNHACSSNDFHPVLYGKRARAARKSTSHAGKDNHPVWQKVQKTDKQHFINEPKNAFIVSKKVDMPSKDSGSRSRQNASSGLHQKAKSSKYSYSYEGVGETSKSSESNDKKKFTSVPKQINHYSRKGSHNSTTTFARPSKLHVQQKEELKMLPVSHDEHTSSGSSPLNTHSPVSVSKSIENFDFCPSIQQQKKEDISEVPLSGNTCSMEGNMTLSIECKQIDPSLSASDSSDQIGLKGHGNMHDDSYLMDINDNQYNNLQDECSHAEYRESDNNCGPVLQKWVPVGRKDVAVSQIGHLENLIISVTDDSMSNVIESRNTEVEVSSEVRYLVPLNGTEMQCASRSGDDADCSSSGTDILSDKFMGCSHRDGGLRDEKDEQVSEVESDLGRIVHAVNDAYRLRTAAGIHLISGSPVAEFERFMYSCSPILSRRHHRRICTTCSGEQETSNSMCSHRMHKIYLASLWQWYEEPGCYGLEVKAAEFRAYFVPYLSAIQLFRQSTCSYTSSSRELMVSSEVDKTSRSSSNVSSLPILCKLLPQPRKEVDSCLLESASSPISEFSKQSAESTNLIDEELIFEYFEHAQPPQRRPLFEKIKELVNDGGSSNSQMYGDPSKLEYLSLHDLHPASWYAVAWYPIYRIPEDNFRAAFLTYHSLGHFIHQSPLSTTAGDFTHVISPVVGLQSYNAKKECWFQPRDLKEESSSLSPLKLMEERLRILEHTASVMATAKVQKGDHLSINNHPDYNHFSSRW</sequence>
<dbReference type="InterPro" id="IPR008507">
    <property type="entry name" value="DUF789"/>
</dbReference>
<feature type="compositionally biased region" description="Polar residues" evidence="1">
    <location>
        <begin position="496"/>
        <end position="505"/>
    </location>
</feature>
<feature type="region of interest" description="Disordered" evidence="1">
    <location>
        <begin position="443"/>
        <end position="462"/>
    </location>
</feature>
<gene>
    <name evidence="2" type="ORF">A4U43_C07F22740</name>
</gene>
<evidence type="ECO:0000313" key="3">
    <source>
        <dbReference type="Proteomes" id="UP000243459"/>
    </source>
</evidence>
<name>A0A5P1EE80_ASPOF</name>
<proteinExistence type="predicted"/>
<dbReference type="AlphaFoldDB" id="A0A5P1EE80"/>
<feature type="compositionally biased region" description="Basic and acidic residues" evidence="1">
    <location>
        <begin position="484"/>
        <end position="495"/>
    </location>
</feature>
<dbReference type="Gramene" id="ONK64162">
    <property type="protein sequence ID" value="ONK64162"/>
    <property type="gene ID" value="A4U43_C07F22740"/>
</dbReference>
<feature type="region of interest" description="Disordered" evidence="1">
    <location>
        <begin position="288"/>
        <end position="338"/>
    </location>
</feature>
<dbReference type="PANTHER" id="PTHR32010">
    <property type="entry name" value="PHOTOSYSTEM II STABILITY/ASSEMBLY FACTOR HCF136, CHLOROPLASTIC"/>
    <property type="match status" value="1"/>
</dbReference>
<feature type="compositionally biased region" description="Polar residues" evidence="1">
    <location>
        <begin position="234"/>
        <end position="252"/>
    </location>
</feature>
<evidence type="ECO:0008006" key="4">
    <source>
        <dbReference type="Google" id="ProtNLM"/>
    </source>
</evidence>
<dbReference type="Proteomes" id="UP000243459">
    <property type="component" value="Chromosome 7"/>
</dbReference>
<dbReference type="OMA" id="DANCENG"/>
<feature type="compositionally biased region" description="Polar residues" evidence="1">
    <location>
        <begin position="584"/>
        <end position="596"/>
    </location>
</feature>
<organism evidence="2 3">
    <name type="scientific">Asparagus officinalis</name>
    <name type="common">Garden asparagus</name>
    <dbReference type="NCBI Taxonomy" id="4686"/>
    <lineage>
        <taxon>Eukaryota</taxon>
        <taxon>Viridiplantae</taxon>
        <taxon>Streptophyta</taxon>
        <taxon>Embryophyta</taxon>
        <taxon>Tracheophyta</taxon>
        <taxon>Spermatophyta</taxon>
        <taxon>Magnoliopsida</taxon>
        <taxon>Liliopsida</taxon>
        <taxon>Asparagales</taxon>
        <taxon>Asparagaceae</taxon>
        <taxon>Asparagoideae</taxon>
        <taxon>Asparagus</taxon>
    </lineage>
</organism>
<feature type="region of interest" description="Disordered" evidence="1">
    <location>
        <begin position="142"/>
        <end position="183"/>
    </location>
</feature>
<keyword evidence="3" id="KW-1185">Reference proteome</keyword>
<evidence type="ECO:0000256" key="1">
    <source>
        <dbReference type="SAM" id="MobiDB-lite"/>
    </source>
</evidence>
<dbReference type="PANTHER" id="PTHR32010:SF18">
    <property type="entry name" value="DUF789 FAMILY PROTEIN"/>
    <property type="match status" value="1"/>
</dbReference>
<feature type="compositionally biased region" description="Basic residues" evidence="1">
    <location>
        <begin position="211"/>
        <end position="227"/>
    </location>
</feature>
<feature type="compositionally biased region" description="Polar residues" evidence="1">
    <location>
        <begin position="311"/>
        <end position="338"/>
    </location>
</feature>
<dbReference type="Pfam" id="PF05623">
    <property type="entry name" value="DUF789"/>
    <property type="match status" value="1"/>
</dbReference>
<dbReference type="EMBL" id="CM007387">
    <property type="protein sequence ID" value="ONK64162.1"/>
    <property type="molecule type" value="Genomic_DNA"/>
</dbReference>
<feature type="region of interest" description="Disordered" evidence="1">
    <location>
        <begin position="577"/>
        <end position="596"/>
    </location>
</feature>